<dbReference type="PROSITE" id="PS50146">
    <property type="entry name" value="DAGK"/>
    <property type="match status" value="1"/>
</dbReference>
<comment type="similarity">
    <text evidence="2">Belongs to the diacylglycerol/lipid kinase family.</text>
</comment>
<evidence type="ECO:0000256" key="3">
    <source>
        <dbReference type="ARBA" id="ARBA00022516"/>
    </source>
</evidence>
<keyword evidence="4" id="KW-0808">Transferase</keyword>
<dbReference type="Gene3D" id="2.60.200.40">
    <property type="match status" value="1"/>
</dbReference>
<evidence type="ECO:0000256" key="4">
    <source>
        <dbReference type="ARBA" id="ARBA00022679"/>
    </source>
</evidence>
<reference evidence="13 14" key="1">
    <citation type="submission" date="2017-03" db="EMBL/GenBank/DDBJ databases">
        <title>Isolation of Levoglucosan Utilizing Bacteria.</title>
        <authorList>
            <person name="Arya A.S."/>
        </authorList>
    </citation>
    <scope>NUCLEOTIDE SEQUENCE [LARGE SCALE GENOMIC DNA]</scope>
    <source>
        <strain evidence="13 14">MEC069</strain>
    </source>
</reference>
<dbReference type="GO" id="GO:0016301">
    <property type="term" value="F:kinase activity"/>
    <property type="evidence" value="ECO:0007669"/>
    <property type="project" value="UniProtKB-KW"/>
</dbReference>
<dbReference type="Gene3D" id="3.40.50.10330">
    <property type="entry name" value="Probable inorganic polyphosphate/atp-NAD kinase, domain 1"/>
    <property type="match status" value="1"/>
</dbReference>
<dbReference type="Proteomes" id="UP000298246">
    <property type="component" value="Unassembled WGS sequence"/>
</dbReference>
<dbReference type="InterPro" id="IPR017438">
    <property type="entry name" value="ATP-NAD_kinase_N"/>
</dbReference>
<dbReference type="PANTHER" id="PTHR12358:SF106">
    <property type="entry name" value="LIPID KINASE YEGS"/>
    <property type="match status" value="1"/>
</dbReference>
<evidence type="ECO:0000256" key="8">
    <source>
        <dbReference type="ARBA" id="ARBA00023098"/>
    </source>
</evidence>
<dbReference type="SUPFAM" id="SSF111331">
    <property type="entry name" value="NAD kinase/diacylglycerol kinase-like"/>
    <property type="match status" value="1"/>
</dbReference>
<dbReference type="Pfam" id="PF00781">
    <property type="entry name" value="DAGK_cat"/>
    <property type="match status" value="2"/>
</dbReference>
<comment type="cofactor">
    <cofactor evidence="1">
        <name>Mg(2+)</name>
        <dbReference type="ChEBI" id="CHEBI:18420"/>
    </cofactor>
</comment>
<keyword evidence="10" id="KW-1208">Phospholipid metabolism</keyword>
<dbReference type="InterPro" id="IPR001206">
    <property type="entry name" value="Diacylglycerol_kinase_cat_dom"/>
</dbReference>
<keyword evidence="8" id="KW-0443">Lipid metabolism</keyword>
<dbReference type="GO" id="GO:0005886">
    <property type="term" value="C:plasma membrane"/>
    <property type="evidence" value="ECO:0007669"/>
    <property type="project" value="TreeGrafter"/>
</dbReference>
<gene>
    <name evidence="13" type="ORF">B5M42_12425</name>
</gene>
<evidence type="ECO:0000259" key="12">
    <source>
        <dbReference type="PROSITE" id="PS50146"/>
    </source>
</evidence>
<keyword evidence="3" id="KW-0444">Lipid biosynthesis</keyword>
<dbReference type="OrthoDB" id="9786026at2"/>
<name>A0A4Y8Q0L7_9BACL</name>
<evidence type="ECO:0000256" key="7">
    <source>
        <dbReference type="ARBA" id="ARBA00022840"/>
    </source>
</evidence>
<dbReference type="InterPro" id="IPR016064">
    <property type="entry name" value="NAD/diacylglycerol_kinase_sf"/>
</dbReference>
<evidence type="ECO:0000256" key="9">
    <source>
        <dbReference type="ARBA" id="ARBA00023209"/>
    </source>
</evidence>
<evidence type="ECO:0000313" key="14">
    <source>
        <dbReference type="Proteomes" id="UP000298246"/>
    </source>
</evidence>
<dbReference type="InterPro" id="IPR045540">
    <property type="entry name" value="YegS/DAGK_C"/>
</dbReference>
<keyword evidence="14" id="KW-1185">Reference proteome</keyword>
<feature type="region of interest" description="Disordered" evidence="11">
    <location>
        <begin position="95"/>
        <end position="114"/>
    </location>
</feature>
<evidence type="ECO:0000256" key="5">
    <source>
        <dbReference type="ARBA" id="ARBA00022741"/>
    </source>
</evidence>
<protein>
    <recommendedName>
        <fullName evidence="12">DAGKc domain-containing protein</fullName>
    </recommendedName>
</protein>
<dbReference type="InterPro" id="IPR050187">
    <property type="entry name" value="Lipid_Phosphate_FormReg"/>
</dbReference>
<proteinExistence type="inferred from homology"/>
<keyword evidence="6" id="KW-0418">Kinase</keyword>
<evidence type="ECO:0000256" key="10">
    <source>
        <dbReference type="ARBA" id="ARBA00023264"/>
    </source>
</evidence>
<keyword evidence="9" id="KW-0594">Phospholipid biosynthesis</keyword>
<feature type="compositionally biased region" description="Basic and acidic residues" evidence="11">
    <location>
        <begin position="95"/>
        <end position="107"/>
    </location>
</feature>
<dbReference type="PANTHER" id="PTHR12358">
    <property type="entry name" value="SPHINGOSINE KINASE"/>
    <property type="match status" value="1"/>
</dbReference>
<dbReference type="AlphaFoldDB" id="A0A4Y8Q0L7"/>
<dbReference type="RefSeq" id="WP_134753268.1">
    <property type="nucleotide sequence ID" value="NZ_MYFO02000002.1"/>
</dbReference>
<organism evidence="13 14">
    <name type="scientific">Paenibacillus athensensis</name>
    <dbReference type="NCBI Taxonomy" id="1967502"/>
    <lineage>
        <taxon>Bacteria</taxon>
        <taxon>Bacillati</taxon>
        <taxon>Bacillota</taxon>
        <taxon>Bacilli</taxon>
        <taxon>Bacillales</taxon>
        <taxon>Paenibacillaceae</taxon>
        <taxon>Paenibacillus</taxon>
    </lineage>
</organism>
<keyword evidence="5" id="KW-0547">Nucleotide-binding</keyword>
<dbReference type="GO" id="GO:0005524">
    <property type="term" value="F:ATP binding"/>
    <property type="evidence" value="ECO:0007669"/>
    <property type="project" value="UniProtKB-KW"/>
</dbReference>
<keyword evidence="7" id="KW-0067">ATP-binding</keyword>
<accession>A0A4Y8Q0L7</accession>
<evidence type="ECO:0000256" key="11">
    <source>
        <dbReference type="SAM" id="MobiDB-lite"/>
    </source>
</evidence>
<evidence type="ECO:0000256" key="2">
    <source>
        <dbReference type="ARBA" id="ARBA00005983"/>
    </source>
</evidence>
<comment type="caution">
    <text evidence="13">The sequence shown here is derived from an EMBL/GenBank/DDBJ whole genome shotgun (WGS) entry which is preliminary data.</text>
</comment>
<evidence type="ECO:0000256" key="6">
    <source>
        <dbReference type="ARBA" id="ARBA00022777"/>
    </source>
</evidence>
<feature type="domain" description="DAGKc" evidence="12">
    <location>
        <begin position="1"/>
        <end position="184"/>
    </location>
</feature>
<dbReference type="EMBL" id="MYFO01000014">
    <property type="protein sequence ID" value="TFE87248.1"/>
    <property type="molecule type" value="Genomic_DNA"/>
</dbReference>
<dbReference type="Pfam" id="PF19279">
    <property type="entry name" value="YegS_C"/>
    <property type="match status" value="1"/>
</dbReference>
<evidence type="ECO:0000313" key="13">
    <source>
        <dbReference type="EMBL" id="TFE87248.1"/>
    </source>
</evidence>
<evidence type="ECO:0000256" key="1">
    <source>
        <dbReference type="ARBA" id="ARBA00001946"/>
    </source>
</evidence>
<sequence>MLGIVINPRAGNGRGERIWAQVRAELDRRGVPYEAACTEAAGEGACLAAALAARPGIGTLLVIGGDGTIHEAAAGLWHLRAAAVRHAGGAQRADAVRDADVEGDGSRDTAGGAGEAAALRHAGEAATAGATAATGCALAAIPAGTGNDFAKAFGLPADPLLALELALTVGKPRPLDVLLAGGGGLAVNSFGAGFDGLVAKLTNEAGYKKLLNRFKLGSLAYLITVLRVFAGYQPCDAELVIDGERHELRDMWLVAAANIPFYGGSMQICPGASPHDGQVDVVVICSRTRLRLLPILAAVYKGRHVGHPAVRFFRGRHAALTTAKPLYVHADGEQYGATPLRLEVVPAALTVIGAP</sequence>
<dbReference type="GO" id="GO:0008654">
    <property type="term" value="P:phospholipid biosynthetic process"/>
    <property type="evidence" value="ECO:0007669"/>
    <property type="project" value="UniProtKB-KW"/>
</dbReference>